<dbReference type="PROSITE" id="PS51318">
    <property type="entry name" value="TAT"/>
    <property type="match status" value="1"/>
</dbReference>
<dbReference type="PANTHER" id="PTHR43755:SF1">
    <property type="entry name" value="FAD-DEPENDENT PYRIDINE NUCLEOTIDE-DISULPHIDE OXIDOREDUCTASE"/>
    <property type="match status" value="1"/>
</dbReference>
<dbReference type="InterPro" id="IPR036188">
    <property type="entry name" value="FAD/NAD-bd_sf"/>
</dbReference>
<dbReference type="InterPro" id="IPR052541">
    <property type="entry name" value="SQRD"/>
</dbReference>
<dbReference type="Pfam" id="PF21706">
    <property type="entry name" value="FCSD_central"/>
    <property type="match status" value="1"/>
</dbReference>
<dbReference type="Proteomes" id="UP000009062">
    <property type="component" value="Chromosome"/>
</dbReference>
<dbReference type="AlphaFoldDB" id="H6QCF3"/>
<dbReference type="PANTHER" id="PTHR43755">
    <property type="match status" value="1"/>
</dbReference>
<dbReference type="SUPFAM" id="SSF51905">
    <property type="entry name" value="FAD/NAD(P)-binding domain"/>
    <property type="match status" value="2"/>
</dbReference>
<evidence type="ECO:0000259" key="2">
    <source>
        <dbReference type="Pfam" id="PF21706"/>
    </source>
</evidence>
<organism evidence="3 4">
    <name type="scientific">Pyrobaculum oguniense (strain DSM 13380 / JCM 10595 / TE7)</name>
    <dbReference type="NCBI Taxonomy" id="698757"/>
    <lineage>
        <taxon>Archaea</taxon>
        <taxon>Thermoproteota</taxon>
        <taxon>Thermoprotei</taxon>
        <taxon>Thermoproteales</taxon>
        <taxon>Thermoproteaceae</taxon>
        <taxon>Pyrobaculum</taxon>
    </lineage>
</organism>
<dbReference type="KEGG" id="pog:Pogu_1740"/>
<feature type="domain" description="Sulfide dehydrogenase [flavocytochrome c] flavoprotein chain central" evidence="2">
    <location>
        <begin position="209"/>
        <end position="310"/>
    </location>
</feature>
<keyword evidence="4" id="KW-1185">Reference proteome</keyword>
<dbReference type="NCBIfam" id="TIGR01409">
    <property type="entry name" value="TAT_signal_seq"/>
    <property type="match status" value="1"/>
</dbReference>
<sequence length="444" mass="48397">MAKDVEKGTDKGTTRRGFLGAVVGAVAGLAVGVAAGSYAFPRVVEKPVAAGIPSVKGNEFTWKEPGKTNIVVIGGGPGGVSFVRYLVEHFKESPPFTITIIDKEPYWVSGPSHVDFVGGMRNIEEVTVSIANLELKNVVRFVNAEVAGLDPENRVVHTNIGFTRYDYLVLSPGIELATWEIEWLSGAPNLHAWKPGTAIKLGEAVKRLREGTIVLSAPPSPYKCPPGPYEVANLIGEATMDRRDRVKIVFIDAKPNPEPGALASIFKQYFEKYGIEYVPGDPILRVDPMEKVVETEKGEKFKYDVLSILPRNVAPDFARAAGLGDRYIEVDLSTFRSKKYDDIYAIGDAAQLPVSKAAFAATNQGQRLADIFAGLLGKSVKPATVSNICWPYVSKTEATIIEVAWDENLQLQPGYPKVQPPSKELAQTRASWEMGLLGLWRPLA</sequence>
<dbReference type="InterPro" id="IPR006311">
    <property type="entry name" value="TAT_signal"/>
</dbReference>
<evidence type="ECO:0000313" key="4">
    <source>
        <dbReference type="Proteomes" id="UP000009062"/>
    </source>
</evidence>
<evidence type="ECO:0000256" key="1">
    <source>
        <dbReference type="SAM" id="Phobius"/>
    </source>
</evidence>
<dbReference type="EMBL" id="CP003316">
    <property type="protein sequence ID" value="AFA39767.1"/>
    <property type="molecule type" value="Genomic_DNA"/>
</dbReference>
<dbReference type="eggNOG" id="arCOG01064">
    <property type="taxonomic scope" value="Archaea"/>
</dbReference>
<evidence type="ECO:0000313" key="3">
    <source>
        <dbReference type="EMBL" id="AFA39767.1"/>
    </source>
</evidence>
<dbReference type="InterPro" id="IPR049386">
    <property type="entry name" value="FCSD_central"/>
</dbReference>
<protein>
    <submittedName>
        <fullName evidence="3">NAD(FAD)-dependent dehydrogenase</fullName>
    </submittedName>
</protein>
<dbReference type="HOGENOM" id="CLU_030742_0_0_2"/>
<gene>
    <name evidence="3" type="ordered locus">Pogu_1740</name>
</gene>
<keyword evidence="1" id="KW-0472">Membrane</keyword>
<feature type="transmembrane region" description="Helical" evidence="1">
    <location>
        <begin position="17"/>
        <end position="40"/>
    </location>
</feature>
<dbReference type="InterPro" id="IPR019546">
    <property type="entry name" value="TAT_signal_bac_arc"/>
</dbReference>
<proteinExistence type="predicted"/>
<dbReference type="STRING" id="698757.Pogu_1740"/>
<keyword evidence="1" id="KW-0812">Transmembrane</keyword>
<keyword evidence="1" id="KW-1133">Transmembrane helix</keyword>
<name>H6QCF3_PYROT</name>
<accession>H6QCF3</accession>
<reference evidence="3 4" key="1">
    <citation type="journal article" date="2012" name="Stand. Genomic Sci.">
        <title>Complete genome sequence of Pyrobaculum oguniense.</title>
        <authorList>
            <person name="Bernick D.L."/>
            <person name="Karplus K."/>
            <person name="Lui L.M."/>
            <person name="Coker J.K."/>
            <person name="Murphy J.N."/>
            <person name="Chan P.P."/>
            <person name="Cozen A.E."/>
            <person name="Lowe T.M."/>
        </authorList>
    </citation>
    <scope>NUCLEOTIDE SEQUENCE [LARGE SCALE GENOMIC DNA]</scope>
    <source>
        <strain evidence="3 4">TE7</strain>
    </source>
</reference>
<dbReference type="Gene3D" id="3.50.50.60">
    <property type="entry name" value="FAD/NAD(P)-binding domain"/>
    <property type="match status" value="2"/>
</dbReference>